<reference evidence="1 2" key="1">
    <citation type="submission" date="2018-02" db="EMBL/GenBank/DDBJ databases">
        <authorList>
            <person name="Rodrigo-Torres L."/>
            <person name="Arahal R. D."/>
            <person name="Lucena T."/>
        </authorList>
    </citation>
    <scope>NUCLEOTIDE SEQUENCE [LARGE SCALE GENOMIC DNA]</scope>
    <source>
        <strain evidence="1 2">CECT 9267</strain>
    </source>
</reference>
<dbReference type="PANTHER" id="PTHR14969:SF13">
    <property type="entry name" value="AT30094P"/>
    <property type="match status" value="1"/>
</dbReference>
<proteinExistence type="predicted"/>
<dbReference type="EMBL" id="OKRC01000003">
    <property type="protein sequence ID" value="SPE20512.1"/>
    <property type="molecule type" value="Genomic_DNA"/>
</dbReference>
<gene>
    <name evidence="1" type="primary">bcrC</name>
    <name evidence="1" type="ORF">LAS9267_00898</name>
</gene>
<dbReference type="GeneID" id="57132349"/>
<dbReference type="Gene3D" id="1.20.144.10">
    <property type="entry name" value="Phosphatidic acid phosphatase type 2/haloperoxidase"/>
    <property type="match status" value="2"/>
</dbReference>
<dbReference type="Proteomes" id="UP000239650">
    <property type="component" value="Unassembled WGS sequence"/>
</dbReference>
<dbReference type="SUPFAM" id="SSF48317">
    <property type="entry name" value="Acid phosphatase/Vanadium-dependent haloperoxidase"/>
    <property type="match status" value="1"/>
</dbReference>
<keyword evidence="1" id="KW-0378">Hydrolase</keyword>
<dbReference type="RefSeq" id="WP_011375130.1">
    <property type="nucleotide sequence ID" value="NZ_CABFKU010000011.1"/>
</dbReference>
<evidence type="ECO:0000313" key="2">
    <source>
        <dbReference type="Proteomes" id="UP000239650"/>
    </source>
</evidence>
<dbReference type="InterPro" id="IPR000326">
    <property type="entry name" value="PAP2/HPO"/>
</dbReference>
<dbReference type="AlphaFoldDB" id="A0AAE8J4E9"/>
<organism evidence="1 2">
    <name type="scientific">Latilactobacillus sakei</name>
    <name type="common">Lactobacillus sakei</name>
    <dbReference type="NCBI Taxonomy" id="1599"/>
    <lineage>
        <taxon>Bacteria</taxon>
        <taxon>Bacillati</taxon>
        <taxon>Bacillota</taxon>
        <taxon>Bacilli</taxon>
        <taxon>Lactobacillales</taxon>
        <taxon>Lactobacillaceae</taxon>
        <taxon>Latilactobacillus</taxon>
    </lineage>
</organism>
<protein>
    <submittedName>
        <fullName evidence="1">Undecaprenyl-diphosphatase BcrC</fullName>
        <ecNumber evidence="1">3.6.1.27</ecNumber>
    </submittedName>
</protein>
<dbReference type="Pfam" id="PF01569">
    <property type="entry name" value="PAP2"/>
    <property type="match status" value="1"/>
</dbReference>
<accession>A0AAE8J4E9</accession>
<dbReference type="PANTHER" id="PTHR14969">
    <property type="entry name" value="SPHINGOSINE-1-PHOSPHATE PHOSPHOHYDROLASE"/>
    <property type="match status" value="1"/>
</dbReference>
<evidence type="ECO:0000313" key="1">
    <source>
        <dbReference type="EMBL" id="SPE20512.1"/>
    </source>
</evidence>
<dbReference type="InterPro" id="IPR036938">
    <property type="entry name" value="PAP2/HPO_sf"/>
</dbReference>
<dbReference type="OMA" id="VIWLWCK"/>
<dbReference type="GO" id="GO:0050380">
    <property type="term" value="F:undecaprenyl-diphosphatase activity"/>
    <property type="evidence" value="ECO:0007669"/>
    <property type="project" value="UniProtKB-EC"/>
</dbReference>
<dbReference type="CDD" id="cd03392">
    <property type="entry name" value="PAP2_like_2"/>
    <property type="match status" value="1"/>
</dbReference>
<dbReference type="EC" id="3.6.1.27" evidence="1"/>
<comment type="caution">
    <text evidence="1">The sequence shown here is derived from an EMBL/GenBank/DDBJ whole genome shotgun (WGS) entry which is preliminary data.</text>
</comment>
<name>A0AAE8J4E9_LATSK</name>
<dbReference type="SMART" id="SM00014">
    <property type="entry name" value="acidPPc"/>
    <property type="match status" value="1"/>
</dbReference>
<sequence length="212" mass="23562">MSRQKQQLTSMIVGFSLFMIILVSLLNQATWINTFDSHIIHIVRSVASPLTTTIAIAITSIGNPYSMLGLTVVATLTLLFIRQNNAALFLLVNMAVFSSLNHIIKEWVARPRPSAHHLVVASGFSFPSGHSSGALLFFGSLSIIAIYLIKSHYWRHLVIGLCLILTLLIGISRIYVQVHYPTDVLAGFMLALTGLGLSWYYFDSYHLLQQKS</sequence>